<keyword evidence="1" id="KW-1133">Transmembrane helix</keyword>
<dbReference type="EMBL" id="SLZY01000002">
    <property type="protein sequence ID" value="TCS73414.1"/>
    <property type="molecule type" value="Genomic_DNA"/>
</dbReference>
<feature type="transmembrane region" description="Helical" evidence="1">
    <location>
        <begin position="87"/>
        <end position="107"/>
    </location>
</feature>
<dbReference type="Proteomes" id="UP000295135">
    <property type="component" value="Unassembled WGS sequence"/>
</dbReference>
<dbReference type="InterPro" id="IPR008620">
    <property type="entry name" value="FixH"/>
</dbReference>
<dbReference type="Pfam" id="PF05751">
    <property type="entry name" value="FixH"/>
    <property type="match status" value="1"/>
</dbReference>
<name>A0A4R3JY67_9PROT</name>
<keyword evidence="3" id="KW-1185">Reference proteome</keyword>
<evidence type="ECO:0000313" key="2">
    <source>
        <dbReference type="EMBL" id="TCS73414.1"/>
    </source>
</evidence>
<proteinExistence type="predicted"/>
<keyword evidence="1" id="KW-0472">Membrane</keyword>
<feature type="transmembrane region" description="Helical" evidence="1">
    <location>
        <begin position="56"/>
        <end position="75"/>
    </location>
</feature>
<protein>
    <submittedName>
        <fullName evidence="2">FixH protein</fullName>
    </submittedName>
</protein>
<feature type="transmembrane region" description="Helical" evidence="1">
    <location>
        <begin position="29"/>
        <end position="49"/>
    </location>
</feature>
<gene>
    <name evidence="2" type="ORF">EDC61_102184</name>
</gene>
<evidence type="ECO:0000256" key="1">
    <source>
        <dbReference type="SAM" id="Phobius"/>
    </source>
</evidence>
<reference evidence="2 3" key="1">
    <citation type="submission" date="2019-03" db="EMBL/GenBank/DDBJ databases">
        <title>Genomic Encyclopedia of Type Strains, Phase IV (KMG-IV): sequencing the most valuable type-strain genomes for metagenomic binning, comparative biology and taxonomic classification.</title>
        <authorList>
            <person name="Goeker M."/>
        </authorList>
    </citation>
    <scope>NUCLEOTIDE SEQUENCE [LARGE SCALE GENOMIC DNA]</scope>
    <source>
        <strain evidence="2 3">DSM 103923</strain>
    </source>
</reference>
<dbReference type="AlphaFoldDB" id="A0A4R3JY67"/>
<accession>A0A4R3JY67</accession>
<keyword evidence="1" id="KW-0812">Transmembrane</keyword>
<organism evidence="2 3">
    <name type="scientific">Sulfuritortus calidifontis</name>
    <dbReference type="NCBI Taxonomy" id="1914471"/>
    <lineage>
        <taxon>Bacteria</taxon>
        <taxon>Pseudomonadati</taxon>
        <taxon>Pseudomonadota</taxon>
        <taxon>Betaproteobacteria</taxon>
        <taxon>Nitrosomonadales</taxon>
        <taxon>Thiobacillaceae</taxon>
        <taxon>Sulfuritortus</taxon>
    </lineage>
</organism>
<comment type="caution">
    <text evidence="2">The sequence shown here is derived from an EMBL/GenBank/DDBJ whole genome shotgun (WGS) entry which is preliminary data.</text>
</comment>
<evidence type="ECO:0000313" key="3">
    <source>
        <dbReference type="Proteomes" id="UP000295135"/>
    </source>
</evidence>
<sequence length="256" mass="26988">MNLLYSLFGGMLLTAALYGGLRYLRVGNFWAAVAASGGVSLAYIVYAIIDWGGLDMLAMHLVAYPTVAVVLAQLYDTRKAQALHWAPKLIVALFLAVSVLFGGLAYISSHGLPQAVAQWFLPGAQGKNLHTGFAGVVAHSEEAAKGIGQHLKVEHALAQLGWQIDVQGLNGLESGQAQTVVVQLQDRAGLGIEQARVSLALGRPGQPAGQAETLAATGGGRYQAHLPPHQAGAWVAYLRIEAGGQGIELEHTVEVR</sequence>
<dbReference type="RefSeq" id="WP_126458749.1">
    <property type="nucleotide sequence ID" value="NZ_AP018721.1"/>
</dbReference>
<dbReference type="OrthoDB" id="8559928at2"/>